<evidence type="ECO:0000259" key="1">
    <source>
        <dbReference type="Pfam" id="PF15977"/>
    </source>
</evidence>
<keyword evidence="2" id="KW-0614">Plasmid</keyword>
<dbReference type="InterPro" id="IPR014710">
    <property type="entry name" value="RmlC-like_jellyroll"/>
</dbReference>
<dbReference type="Pfam" id="PF15977">
    <property type="entry name" value="HTH_46"/>
    <property type="match status" value="1"/>
</dbReference>
<gene>
    <name evidence="2" type="ORF">PIMI5_00012</name>
</gene>
<geneLocation type="plasmid" evidence="2">
    <name>pIMI-5</name>
</geneLocation>
<proteinExistence type="predicted"/>
<protein>
    <submittedName>
        <fullName evidence="2">Putative DNA-binding transcriptional regulator</fullName>
    </submittedName>
</protein>
<feature type="domain" description="IprA winged helix-turn-helix" evidence="1">
    <location>
        <begin position="103"/>
        <end position="169"/>
    </location>
</feature>
<dbReference type="InterPro" id="IPR041687">
    <property type="entry name" value="HTH_46"/>
</dbReference>
<accession>A0A125S6J7</accession>
<dbReference type="AlphaFoldDB" id="A0A125S6J7"/>
<organism evidence="2">
    <name type="scientific">Enterobacter cloacae</name>
    <dbReference type="NCBI Taxonomy" id="550"/>
    <lineage>
        <taxon>Bacteria</taxon>
        <taxon>Pseudomonadati</taxon>
        <taxon>Pseudomonadota</taxon>
        <taxon>Gammaproteobacteria</taxon>
        <taxon>Enterobacterales</taxon>
        <taxon>Enterobacteriaceae</taxon>
        <taxon>Enterobacter</taxon>
        <taxon>Enterobacter cloacae complex</taxon>
    </lineage>
</organism>
<dbReference type="Gene3D" id="2.60.120.10">
    <property type="entry name" value="Jelly Rolls"/>
    <property type="match status" value="1"/>
</dbReference>
<sequence length="172" mass="19536">MTLRTHPTVFFLKEGAASLRLKSNGMIIADFRAPAILGIEMLFSTSADTTIYVDGTARMIQVPASELVKEIDRMGMWQDIFRIMVEHALQVRETLAIGAFGSSYDVIRHHLLALNSSTQESMRSESLHSYISMRSRVSRSTLHKIIKSLQVGQYIDIKRGKLIELRHLPEKY</sequence>
<reference evidence="2" key="1">
    <citation type="journal article" date="2017" name="Antimicrob. Agents Chemother.">
        <title>Enterobacter cloacae Complex Isolates Harboring blaNMC-A or blaIMI-Type Class A Carbapenemase Genes on Novel Chromosomal Integrative Elements and Plasmids.</title>
        <authorList>
            <person name="Boyd D.A."/>
            <person name="Mataseje L.F."/>
            <person name="Davidson R."/>
            <person name="Delport J.A."/>
            <person name="Fuller J."/>
            <person name="Hoang L."/>
            <person name="Lefebvre B."/>
            <person name="Levett P.N."/>
            <person name="Roscoe D.L."/>
            <person name="Willey B.M."/>
            <person name="Mulvey M.R."/>
        </authorList>
    </citation>
    <scope>NUCLEOTIDE SEQUENCE</scope>
    <source>
        <strain evidence="2">N13-1531</strain>
        <plasmid evidence="2">pIMI-5</plasmid>
    </source>
</reference>
<dbReference type="EMBL" id="KX858825">
    <property type="protein sequence ID" value="AME15647.2"/>
    <property type="molecule type" value="Genomic_DNA"/>
</dbReference>
<keyword evidence="2" id="KW-0238">DNA-binding</keyword>
<name>A0A125S6J7_ENTCL</name>
<dbReference type="GO" id="GO:0003677">
    <property type="term" value="F:DNA binding"/>
    <property type="evidence" value="ECO:0007669"/>
    <property type="project" value="UniProtKB-KW"/>
</dbReference>
<evidence type="ECO:0000313" key="2">
    <source>
        <dbReference type="EMBL" id="AME15647.2"/>
    </source>
</evidence>